<sequence length="87" mass="9419">MVEENGNDETVKRSRVYQIRPSVRWICPAEKKGTEAATRRCIVASSSHSQGQPQLDGNEPDLHALFTRFGDTVTGTSPSGAGLGLTF</sequence>
<proteinExistence type="predicted"/>
<evidence type="ECO:0000313" key="2">
    <source>
        <dbReference type="Proteomes" id="UP000256328"/>
    </source>
</evidence>
<organism evidence="1 2">
    <name type="scientific">Coleophoma crateriformis</name>
    <dbReference type="NCBI Taxonomy" id="565419"/>
    <lineage>
        <taxon>Eukaryota</taxon>
        <taxon>Fungi</taxon>
        <taxon>Dikarya</taxon>
        <taxon>Ascomycota</taxon>
        <taxon>Pezizomycotina</taxon>
        <taxon>Leotiomycetes</taxon>
        <taxon>Helotiales</taxon>
        <taxon>Dermateaceae</taxon>
        <taxon>Coleophoma</taxon>
    </lineage>
</organism>
<dbReference type="OrthoDB" id="10320668at2759"/>
<evidence type="ECO:0000313" key="1">
    <source>
        <dbReference type="EMBL" id="RDW80889.1"/>
    </source>
</evidence>
<keyword evidence="2" id="KW-1185">Reference proteome</keyword>
<gene>
    <name evidence="1" type="ORF">BP5796_05587</name>
</gene>
<dbReference type="EMBL" id="PDLN01000007">
    <property type="protein sequence ID" value="RDW80889.1"/>
    <property type="molecule type" value="Genomic_DNA"/>
</dbReference>
<dbReference type="AlphaFoldDB" id="A0A3D8S3M3"/>
<reference evidence="1 2" key="1">
    <citation type="journal article" date="2018" name="IMA Fungus">
        <title>IMA Genome-F 9: Draft genome sequence of Annulohypoxylon stygium, Aspergillus mulundensis, Berkeleyomyces basicola (syn. Thielaviopsis basicola), Ceratocystis smalleyi, two Cercospora beticola strains, Coleophoma cylindrospora, Fusarium fracticaudum, Phialophora cf. hyalina, and Morchella septimelata.</title>
        <authorList>
            <person name="Wingfield B.D."/>
            <person name="Bills G.F."/>
            <person name="Dong Y."/>
            <person name="Huang W."/>
            <person name="Nel W.J."/>
            <person name="Swalarsk-Parry B.S."/>
            <person name="Vaghefi N."/>
            <person name="Wilken P.M."/>
            <person name="An Z."/>
            <person name="de Beer Z.W."/>
            <person name="De Vos L."/>
            <person name="Chen L."/>
            <person name="Duong T.A."/>
            <person name="Gao Y."/>
            <person name="Hammerbacher A."/>
            <person name="Kikkert J.R."/>
            <person name="Li Y."/>
            <person name="Li H."/>
            <person name="Li K."/>
            <person name="Li Q."/>
            <person name="Liu X."/>
            <person name="Ma X."/>
            <person name="Naidoo K."/>
            <person name="Pethybridge S.J."/>
            <person name="Sun J."/>
            <person name="Steenkamp E.T."/>
            <person name="van der Nest M.A."/>
            <person name="van Wyk S."/>
            <person name="Wingfield M.J."/>
            <person name="Xiong C."/>
            <person name="Yue Q."/>
            <person name="Zhang X."/>
        </authorList>
    </citation>
    <scope>NUCLEOTIDE SEQUENCE [LARGE SCALE GENOMIC DNA]</scope>
    <source>
        <strain evidence="1 2">BP5796</strain>
    </source>
</reference>
<protein>
    <submittedName>
        <fullName evidence="1">Uncharacterized protein</fullName>
    </submittedName>
</protein>
<comment type="caution">
    <text evidence="1">The sequence shown here is derived from an EMBL/GenBank/DDBJ whole genome shotgun (WGS) entry which is preliminary data.</text>
</comment>
<name>A0A3D8S3M3_9HELO</name>
<accession>A0A3D8S3M3</accession>
<dbReference type="Proteomes" id="UP000256328">
    <property type="component" value="Unassembled WGS sequence"/>
</dbReference>